<keyword evidence="2" id="KW-1185">Reference proteome</keyword>
<dbReference type="Proteomes" id="UP001203687">
    <property type="component" value="Unassembled WGS sequence"/>
</dbReference>
<evidence type="ECO:0000313" key="1">
    <source>
        <dbReference type="EMBL" id="MCK8480778.1"/>
    </source>
</evidence>
<evidence type="ECO:0008006" key="3">
    <source>
        <dbReference type="Google" id="ProtNLM"/>
    </source>
</evidence>
<sequence length="127" mass="14488">MKKILFLIFVIGFLSSCNNTDESSNAITNELNGEWNLVAVSCFCDPIHLEAGDHIWTFNLSANMLNIINNVTEDLHTIPDTGVYEISFSENTVTLLDVEYDYYFENDRLYLANQPEADGPLIEFIRE</sequence>
<comment type="caution">
    <text evidence="1">The sequence shown here is derived from an EMBL/GenBank/DDBJ whole genome shotgun (WGS) entry which is preliminary data.</text>
</comment>
<evidence type="ECO:0000313" key="2">
    <source>
        <dbReference type="Proteomes" id="UP001203687"/>
    </source>
</evidence>
<proteinExistence type="predicted"/>
<accession>A0ABT0H8T7</accession>
<gene>
    <name evidence="1" type="ORF">MUY34_09105</name>
</gene>
<protein>
    <recommendedName>
        <fullName evidence="3">Lipocalin-like domain-containing protein</fullName>
    </recommendedName>
</protein>
<dbReference type="PROSITE" id="PS51257">
    <property type="entry name" value="PROKAR_LIPOPROTEIN"/>
    <property type="match status" value="1"/>
</dbReference>
<organism evidence="1 2">
    <name type="scientific">Psychroserpens algicola</name>
    <dbReference type="NCBI Taxonomy" id="1719034"/>
    <lineage>
        <taxon>Bacteria</taxon>
        <taxon>Pseudomonadati</taxon>
        <taxon>Bacteroidota</taxon>
        <taxon>Flavobacteriia</taxon>
        <taxon>Flavobacteriales</taxon>
        <taxon>Flavobacteriaceae</taxon>
        <taxon>Psychroserpens</taxon>
    </lineage>
</organism>
<reference evidence="1" key="1">
    <citation type="submission" date="2022-04" db="EMBL/GenBank/DDBJ databases">
        <authorList>
            <person name="Ren T."/>
        </authorList>
    </citation>
    <scope>NUCLEOTIDE SEQUENCE</scope>
    <source>
        <strain evidence="1">F63249</strain>
    </source>
</reference>
<name>A0ABT0H8T7_9FLAO</name>
<dbReference type="EMBL" id="JALPQF010000008">
    <property type="protein sequence ID" value="MCK8480778.1"/>
    <property type="molecule type" value="Genomic_DNA"/>
</dbReference>
<dbReference type="RefSeq" id="WP_248412799.1">
    <property type="nucleotide sequence ID" value="NZ_JALPQF010000008.1"/>
</dbReference>